<evidence type="ECO:0000313" key="1">
    <source>
        <dbReference type="EMBL" id="RNF11266.1"/>
    </source>
</evidence>
<sequence>MAATVKHREHVRELNKSPRLDTGGCVVISTVGALVWFGDAAFGDNCSLLQGCYSSDNFKLIRSKFVKQRNAPEDAPFRQTCMHHRTTAANLEEGDERQCVMGVCDYHDLGKNDGGAKYAGKDVTHQFLLDLIEVAKSGLRRKQKGVYYFEAIPFWVLDTNFQADYPMSTAVKEPLRLYDHAMRFLLLDVRHFRNPANPHCSGDILCETQWK</sequence>
<dbReference type="PANTHER" id="PTHR33987">
    <property type="entry name" value="CALCINEURIN-LIKE METALLO-PHOSPHOESTERASE SUPERFAMILY PROTEIN"/>
    <property type="match status" value="1"/>
</dbReference>
<accession>A0A422P0L9</accession>
<comment type="caution">
    <text evidence="1">The sequence shown here is derived from an EMBL/GenBank/DDBJ whole genome shotgun (WGS) entry which is preliminary data.</text>
</comment>
<dbReference type="RefSeq" id="XP_029242076.1">
    <property type="nucleotide sequence ID" value="XM_029378110.1"/>
</dbReference>
<keyword evidence="2" id="KW-1185">Reference proteome</keyword>
<evidence type="ECO:0000313" key="2">
    <source>
        <dbReference type="Proteomes" id="UP000283634"/>
    </source>
</evidence>
<protein>
    <submittedName>
        <fullName evidence="1">Alkaline phosphatase</fullName>
        <ecNumber evidence="1">3.1.3.1</ecNumber>
    </submittedName>
</protein>
<dbReference type="PANTHER" id="PTHR33987:SF1">
    <property type="entry name" value="CALCINEURIN-LIKE METALLO-PHOSPHOESTERASE SUPERFAMILY PROTEIN"/>
    <property type="match status" value="1"/>
</dbReference>
<keyword evidence="1" id="KW-0378">Hydrolase</keyword>
<dbReference type="EC" id="3.1.3.1" evidence="1"/>
<name>A0A422P0L9_TRYRA</name>
<dbReference type="OrthoDB" id="10266805at2759"/>
<gene>
    <name evidence="1" type="ORF">TraAM80_01055</name>
</gene>
<dbReference type="Proteomes" id="UP000283634">
    <property type="component" value="Unassembled WGS sequence"/>
</dbReference>
<dbReference type="EMBL" id="MKGL01000020">
    <property type="protein sequence ID" value="RNF11266.1"/>
    <property type="molecule type" value="Genomic_DNA"/>
</dbReference>
<proteinExistence type="predicted"/>
<dbReference type="GeneID" id="40324988"/>
<reference evidence="1 2" key="1">
    <citation type="journal article" date="2018" name="BMC Genomics">
        <title>Genomic comparison of Trypanosoma conorhini and Trypanosoma rangeli to Trypanosoma cruzi strains of high and low virulence.</title>
        <authorList>
            <person name="Bradwell K.R."/>
            <person name="Koparde V.N."/>
            <person name="Matveyev A.V."/>
            <person name="Serrano M.G."/>
            <person name="Alves J.M."/>
            <person name="Parikh H."/>
            <person name="Huang B."/>
            <person name="Lee V."/>
            <person name="Espinosa-Alvarez O."/>
            <person name="Ortiz P.A."/>
            <person name="Costa-Martins A.G."/>
            <person name="Teixeira M.M."/>
            <person name="Buck G.A."/>
        </authorList>
    </citation>
    <scope>NUCLEOTIDE SEQUENCE [LARGE SCALE GENOMIC DNA]</scope>
    <source>
        <strain evidence="1 2">AM80</strain>
    </source>
</reference>
<dbReference type="GO" id="GO:0004035">
    <property type="term" value="F:alkaline phosphatase activity"/>
    <property type="evidence" value="ECO:0007669"/>
    <property type="project" value="UniProtKB-EC"/>
</dbReference>
<dbReference type="AlphaFoldDB" id="A0A422P0L9"/>
<organism evidence="1 2">
    <name type="scientific">Trypanosoma rangeli</name>
    <dbReference type="NCBI Taxonomy" id="5698"/>
    <lineage>
        <taxon>Eukaryota</taxon>
        <taxon>Discoba</taxon>
        <taxon>Euglenozoa</taxon>
        <taxon>Kinetoplastea</taxon>
        <taxon>Metakinetoplastina</taxon>
        <taxon>Trypanosomatida</taxon>
        <taxon>Trypanosomatidae</taxon>
        <taxon>Trypanosoma</taxon>
        <taxon>Herpetosoma</taxon>
    </lineage>
</organism>